<dbReference type="HOGENOM" id="CLU_1205970_0_0_1"/>
<evidence type="ECO:0000313" key="2">
    <source>
        <dbReference type="Proteomes" id="UP000030746"/>
    </source>
</evidence>
<protein>
    <submittedName>
        <fullName evidence="1">Uncharacterized protein</fullName>
    </submittedName>
</protein>
<proteinExistence type="predicted"/>
<gene>
    <name evidence="1" type="ORF">LOTGIDRAFT_155095</name>
</gene>
<sequence length="230" mass="26926">MQDDVQEDGGHTKYQVLNNRNCATVAQAVDVIDRYEAIIGDGCDKKRAVRLVVGHTTPPEKQTVNFDKTLKDLIERLEKLEYFHYGMELKNITLFDMVGNFKRKTEKSTTPQDVMLRAVQQICEELVGDIQNVNSSFRRRVSDETSEKRLNRDAHHDCERPAHATTNQRCKVCREKYLRAKSTNPQANASQLPKRHKTTIWCRYCKEFLCVGKVGDNCWYDWHNRVQYWR</sequence>
<name>V3ZMR6_LOTGI</name>
<dbReference type="RefSeq" id="XP_009063848.1">
    <property type="nucleotide sequence ID" value="XM_009065600.1"/>
</dbReference>
<dbReference type="GeneID" id="20236580"/>
<dbReference type="KEGG" id="lgi:LOTGIDRAFT_155095"/>
<keyword evidence="2" id="KW-1185">Reference proteome</keyword>
<dbReference type="OrthoDB" id="6185620at2759"/>
<dbReference type="CTD" id="20236580"/>
<organism evidence="1 2">
    <name type="scientific">Lottia gigantea</name>
    <name type="common">Giant owl limpet</name>
    <dbReference type="NCBI Taxonomy" id="225164"/>
    <lineage>
        <taxon>Eukaryota</taxon>
        <taxon>Metazoa</taxon>
        <taxon>Spiralia</taxon>
        <taxon>Lophotrochozoa</taxon>
        <taxon>Mollusca</taxon>
        <taxon>Gastropoda</taxon>
        <taxon>Patellogastropoda</taxon>
        <taxon>Lottioidea</taxon>
        <taxon>Lottiidae</taxon>
        <taxon>Lottia</taxon>
    </lineage>
</organism>
<evidence type="ECO:0000313" key="1">
    <source>
        <dbReference type="EMBL" id="ESO85607.1"/>
    </source>
</evidence>
<dbReference type="Proteomes" id="UP000030746">
    <property type="component" value="Unassembled WGS sequence"/>
</dbReference>
<accession>V3ZMR6</accession>
<dbReference type="AlphaFoldDB" id="V3ZMR6"/>
<dbReference type="EMBL" id="KB203274">
    <property type="protein sequence ID" value="ESO85607.1"/>
    <property type="molecule type" value="Genomic_DNA"/>
</dbReference>
<reference evidence="1 2" key="1">
    <citation type="journal article" date="2013" name="Nature">
        <title>Insights into bilaterian evolution from three spiralian genomes.</title>
        <authorList>
            <person name="Simakov O."/>
            <person name="Marletaz F."/>
            <person name="Cho S.J."/>
            <person name="Edsinger-Gonzales E."/>
            <person name="Havlak P."/>
            <person name="Hellsten U."/>
            <person name="Kuo D.H."/>
            <person name="Larsson T."/>
            <person name="Lv J."/>
            <person name="Arendt D."/>
            <person name="Savage R."/>
            <person name="Osoegawa K."/>
            <person name="de Jong P."/>
            <person name="Grimwood J."/>
            <person name="Chapman J.A."/>
            <person name="Shapiro H."/>
            <person name="Aerts A."/>
            <person name="Otillar R.P."/>
            <person name="Terry A.Y."/>
            <person name="Boore J.L."/>
            <person name="Grigoriev I.V."/>
            <person name="Lindberg D.R."/>
            <person name="Seaver E.C."/>
            <person name="Weisblat D.A."/>
            <person name="Putnam N.H."/>
            <person name="Rokhsar D.S."/>
        </authorList>
    </citation>
    <scope>NUCLEOTIDE SEQUENCE [LARGE SCALE GENOMIC DNA]</scope>
</reference>